<dbReference type="Pfam" id="PF09346">
    <property type="entry name" value="SMI1_KNR4"/>
    <property type="match status" value="1"/>
</dbReference>
<reference evidence="2" key="1">
    <citation type="submission" date="2022-02" db="EMBL/GenBank/DDBJ databases">
        <title>Draft Genome Sequence of Bacillus vallismortis Strain BL01, Isolated from Artemisia lerchiana Web. Roots.</title>
        <authorList>
            <person name="Chebotar V.K."/>
            <person name="Gancheva M.S."/>
            <person name="Chizhevskaya E.P."/>
            <person name="Komarova O.V."/>
            <person name="Baganova M.E."/>
            <person name="Zaplatkin A.N."/>
            <person name="Pishchik V.N."/>
        </authorList>
    </citation>
    <scope>NUCLEOTIDE SEQUENCE</scope>
    <source>
        <strain evidence="2">BL01</strain>
    </source>
</reference>
<proteinExistence type="predicted"/>
<gene>
    <name evidence="2" type="ORF">MKF32_10280</name>
</gene>
<dbReference type="EMBL" id="CP092751">
    <property type="protein sequence ID" value="USP93687.1"/>
    <property type="molecule type" value="Genomic_DNA"/>
</dbReference>
<dbReference type="SUPFAM" id="SSF160631">
    <property type="entry name" value="SMI1/KNR4-like"/>
    <property type="match status" value="1"/>
</dbReference>
<evidence type="ECO:0000259" key="1">
    <source>
        <dbReference type="SMART" id="SM00860"/>
    </source>
</evidence>
<evidence type="ECO:0000313" key="3">
    <source>
        <dbReference type="Proteomes" id="UP001057348"/>
    </source>
</evidence>
<sequence>MEEGKLIHMTLAGIKEAVSKYGIFPMIQPGGFVLEDATFEFNEPATEEEIRKLKSHFNVSLPKDYEEFLALHNGMKFFDGVEILSIEDVLEYNETEDLPENCFLIGYHFDGRYLIDTKQYEKGLDFMFYLDAIDHFDEAIEVAPNFEIWLDRLVSSNGFKYWEINKDVKLYYENMDLEETPYD</sequence>
<accession>A0ABY4XUI5</accession>
<dbReference type="InterPro" id="IPR037883">
    <property type="entry name" value="Knr4/Smi1-like_sf"/>
</dbReference>
<protein>
    <submittedName>
        <fullName evidence="2">SMI1/KNR4 family protein</fullName>
    </submittedName>
</protein>
<dbReference type="InterPro" id="IPR018958">
    <property type="entry name" value="Knr4/Smi1-like_dom"/>
</dbReference>
<name>A0ABY4XUI5_BACVA</name>
<feature type="domain" description="Knr4/Smi1-like" evidence="1">
    <location>
        <begin position="44"/>
        <end position="152"/>
    </location>
</feature>
<organism evidence="2 3">
    <name type="scientific">Bacillus vallismortis</name>
    <dbReference type="NCBI Taxonomy" id="72361"/>
    <lineage>
        <taxon>Bacteria</taxon>
        <taxon>Bacillati</taxon>
        <taxon>Bacillota</taxon>
        <taxon>Bacilli</taxon>
        <taxon>Bacillales</taxon>
        <taxon>Bacillaceae</taxon>
        <taxon>Bacillus</taxon>
    </lineage>
</organism>
<dbReference type="RefSeq" id="WP_202327509.1">
    <property type="nucleotide sequence ID" value="NZ_CP092751.1"/>
</dbReference>
<dbReference type="Gene3D" id="3.40.1580.10">
    <property type="entry name" value="SMI1/KNR4-like"/>
    <property type="match status" value="1"/>
</dbReference>
<keyword evidence="3" id="KW-1185">Reference proteome</keyword>
<dbReference type="SMART" id="SM00860">
    <property type="entry name" value="SMI1_KNR4"/>
    <property type="match status" value="1"/>
</dbReference>
<dbReference type="Proteomes" id="UP001057348">
    <property type="component" value="Chromosome"/>
</dbReference>
<evidence type="ECO:0000313" key="2">
    <source>
        <dbReference type="EMBL" id="USP93687.1"/>
    </source>
</evidence>